<dbReference type="KEGG" id="tro:trd_A0265"/>
<evidence type="ECO:0000313" key="3">
    <source>
        <dbReference type="Proteomes" id="UP000000447"/>
    </source>
</evidence>
<proteinExistence type="predicted"/>
<gene>
    <name evidence="2" type="ordered locus">trd_A0265</name>
</gene>
<evidence type="ECO:0000313" key="2">
    <source>
        <dbReference type="EMBL" id="ACM06898.1"/>
    </source>
</evidence>
<dbReference type="RefSeq" id="WP_012642885.1">
    <property type="nucleotide sequence ID" value="NC_011961.1"/>
</dbReference>
<protein>
    <submittedName>
        <fullName evidence="2">Glycerophosphoryl diester phosphodiesterase</fullName>
    </submittedName>
</protein>
<dbReference type="EMBL" id="CP001276">
    <property type="protein sequence ID" value="ACM06898.1"/>
    <property type="molecule type" value="Genomic_DNA"/>
</dbReference>
<geneLocation type="plasmid" evidence="3">
    <name>Tros</name>
</geneLocation>
<name>B9L3A1_THERP</name>
<dbReference type="HOGENOM" id="CLU_030006_3_5_0"/>
<evidence type="ECO:0000259" key="1">
    <source>
        <dbReference type="PROSITE" id="PS51704"/>
    </source>
</evidence>
<dbReference type="InterPro" id="IPR030395">
    <property type="entry name" value="GP_PDE_dom"/>
</dbReference>
<dbReference type="eggNOG" id="COG0584">
    <property type="taxonomic scope" value="Bacteria"/>
</dbReference>
<organism evidence="2 3">
    <name type="scientific">Thermomicrobium roseum (strain ATCC 27502 / DSM 5159 / P-2)</name>
    <dbReference type="NCBI Taxonomy" id="309801"/>
    <lineage>
        <taxon>Bacteria</taxon>
        <taxon>Pseudomonadati</taxon>
        <taxon>Thermomicrobiota</taxon>
        <taxon>Thermomicrobia</taxon>
        <taxon>Thermomicrobiales</taxon>
        <taxon>Thermomicrobiaceae</taxon>
        <taxon>Thermomicrobium</taxon>
    </lineage>
</organism>
<feature type="domain" description="GP-PDE" evidence="1">
    <location>
        <begin position="18"/>
        <end position="273"/>
    </location>
</feature>
<dbReference type="PROSITE" id="PS51704">
    <property type="entry name" value="GP_PDE"/>
    <property type="match status" value="1"/>
</dbReference>
<dbReference type="OrthoDB" id="384721at2"/>
<reference evidence="2 3" key="1">
    <citation type="journal article" date="2009" name="PLoS ONE">
        <title>Complete genome sequence of the aerobic CO-oxidizing thermophile Thermomicrobium roseum.</title>
        <authorList>
            <person name="Wu D."/>
            <person name="Raymond J."/>
            <person name="Wu M."/>
            <person name="Chatterji S."/>
            <person name="Ren Q."/>
            <person name="Graham J.E."/>
            <person name="Bryant D.A."/>
            <person name="Robb F."/>
            <person name="Colman A."/>
            <person name="Tallon L.J."/>
            <person name="Badger J.H."/>
            <person name="Madupu R."/>
            <person name="Ward N.L."/>
            <person name="Eisen J.A."/>
        </authorList>
    </citation>
    <scope>NUCLEOTIDE SEQUENCE [LARGE SCALE GENOMIC DNA]</scope>
    <source>
        <strain evidence="3">ATCC 27502 / DSM 5159 / P-2</strain>
        <plasmid evidence="2">unnamed</plasmid>
    </source>
</reference>
<dbReference type="Gene3D" id="3.20.20.190">
    <property type="entry name" value="Phosphatidylinositol (PI) phosphodiesterase"/>
    <property type="match status" value="1"/>
</dbReference>
<dbReference type="Pfam" id="PF03009">
    <property type="entry name" value="GDPD"/>
    <property type="match status" value="1"/>
</dbReference>
<dbReference type="GO" id="GO:0006629">
    <property type="term" value="P:lipid metabolic process"/>
    <property type="evidence" value="ECO:0007669"/>
    <property type="project" value="InterPro"/>
</dbReference>
<dbReference type="SUPFAM" id="SSF51695">
    <property type="entry name" value="PLC-like phosphodiesterases"/>
    <property type="match status" value="1"/>
</dbReference>
<dbReference type="InterPro" id="IPR017946">
    <property type="entry name" value="PLC-like_Pdiesterase_TIM-brl"/>
</dbReference>
<dbReference type="Proteomes" id="UP000000447">
    <property type="component" value="Plasmid unnamed"/>
</dbReference>
<accession>B9L3A1</accession>
<keyword evidence="3" id="KW-1185">Reference proteome</keyword>
<dbReference type="PANTHER" id="PTHR46211:SF1">
    <property type="entry name" value="GLYCEROPHOSPHODIESTER PHOSPHODIESTERASE, CYTOPLASMIC"/>
    <property type="match status" value="1"/>
</dbReference>
<keyword evidence="2" id="KW-0614">Plasmid</keyword>
<dbReference type="AlphaFoldDB" id="B9L3A1"/>
<sequence length="288" mass="31370">MQSTELRHELFRHWPARPWVIAHRGASGLAPENTLTAFILAVEQGAHGIECDLRLTRDGHVVICHDASVQRTTNGHGLVHEHTLAELRLLDAGYTFTTDRGASYPFRGLGLRIPTFEELLAALPNHVVINAEIKSAPWDPADRQRGQAIAERVVALVRQRPDLRARLLVSSFDAAVLDTVRRLDPELAVALCTLPLAPLPEQLRGTLERGYDAFHPMDVGFDQHGAAVIAAAHEAGVPVNVWTVDVPDRAIELVALGVDGIITDYPEATRHALTRAASATATARPVTP</sequence>
<dbReference type="GO" id="GO:0008081">
    <property type="term" value="F:phosphoric diester hydrolase activity"/>
    <property type="evidence" value="ECO:0007669"/>
    <property type="project" value="InterPro"/>
</dbReference>
<dbReference type="PANTHER" id="PTHR46211">
    <property type="entry name" value="GLYCEROPHOSPHORYL DIESTER PHOSPHODIESTERASE"/>
    <property type="match status" value="1"/>
</dbReference>